<comment type="similarity">
    <text evidence="2">Belongs to the G-protein coupled receptor 2 family. Mth subfamily.</text>
</comment>
<keyword evidence="4" id="KW-0297">G-protein coupled receptor</keyword>
<name>A0A8R2JKY6_ACYPI</name>
<evidence type="ECO:0000256" key="4">
    <source>
        <dbReference type="ARBA" id="ARBA00023040"/>
    </source>
</evidence>
<dbReference type="Gene3D" id="2.170.180.11">
    <property type="entry name" value="Methuselah ectodomain, domain 2"/>
    <property type="match status" value="1"/>
</dbReference>
<keyword evidence="5" id="KW-0675">Receptor</keyword>
<proteinExistence type="inferred from homology"/>
<evidence type="ECO:0000256" key="6">
    <source>
        <dbReference type="ARBA" id="ARBA00023224"/>
    </source>
</evidence>
<evidence type="ECO:0000313" key="7">
    <source>
        <dbReference type="EnsemblMetazoa" id="XP_029341153.1"/>
    </source>
</evidence>
<dbReference type="Proteomes" id="UP000007819">
    <property type="component" value="Chromosome X"/>
</dbReference>
<sequence>MIVSTPPKQCAQTMNTVRLCFADTIAFLVVAIGWWAADAVVCCNSSSIVNGGGVPSCQNENRTFHTVEAIGGVTCDDNRTAVPVRKCCPPGRPYDPEVGFCGPAGADDDEYLRRMMQRLRDGFRVVADAVVVGYDYEQPMCNATQVLVDVPTTEVSVLMEANPSVVELPPGYCFDLTPSDELVARTCRPRDQYCGQDGYTCVNKCCKRDKIIVVNDDGPNWKQSEKSFTLSAYETDAEGRPVGWSNSTVLPYCIDLPCFNKEILKDGFKLTTNGSLYRTDKDKLVPDTKYCLEYYTEAGTPMADTQPTGVQAFICAEDTKSSAIRISGWKRLVIVTIVSCRLSCAWRSRCSCTSHCLTSGTSTAITSCATWPASSCRSSAVLSN</sequence>
<evidence type="ECO:0000256" key="2">
    <source>
        <dbReference type="ARBA" id="ARBA00008979"/>
    </source>
</evidence>
<evidence type="ECO:0000256" key="1">
    <source>
        <dbReference type="ARBA" id="ARBA00004141"/>
    </source>
</evidence>
<keyword evidence="3" id="KW-0732">Signal</keyword>
<keyword evidence="8" id="KW-1185">Reference proteome</keyword>
<dbReference type="OrthoDB" id="6633788at2759"/>
<organism evidence="7 8">
    <name type="scientific">Acyrthosiphon pisum</name>
    <name type="common">Pea aphid</name>
    <dbReference type="NCBI Taxonomy" id="7029"/>
    <lineage>
        <taxon>Eukaryota</taxon>
        <taxon>Metazoa</taxon>
        <taxon>Ecdysozoa</taxon>
        <taxon>Arthropoda</taxon>
        <taxon>Hexapoda</taxon>
        <taxon>Insecta</taxon>
        <taxon>Pterygota</taxon>
        <taxon>Neoptera</taxon>
        <taxon>Paraneoptera</taxon>
        <taxon>Hemiptera</taxon>
        <taxon>Sternorrhyncha</taxon>
        <taxon>Aphidomorpha</taxon>
        <taxon>Aphidoidea</taxon>
        <taxon>Aphididae</taxon>
        <taxon>Macrosiphini</taxon>
        <taxon>Acyrthosiphon</taxon>
    </lineage>
</organism>
<accession>A0A8R2JKY6</accession>
<protein>
    <submittedName>
        <fullName evidence="7">Uncharacterized protein</fullName>
    </submittedName>
</protein>
<keyword evidence="6" id="KW-0807">Transducer</keyword>
<dbReference type="InterPro" id="IPR036272">
    <property type="entry name" value="Methuselah_N_sf"/>
</dbReference>
<dbReference type="InterPro" id="IPR023311">
    <property type="entry name" value="Methusela_ecto_dom_2"/>
</dbReference>
<reference evidence="8" key="1">
    <citation type="submission" date="2010-06" db="EMBL/GenBank/DDBJ databases">
        <authorList>
            <person name="Jiang H."/>
            <person name="Abraham K."/>
            <person name="Ali S."/>
            <person name="Alsbrooks S.L."/>
            <person name="Anim B.N."/>
            <person name="Anosike U.S."/>
            <person name="Attaway T."/>
            <person name="Bandaranaike D.P."/>
            <person name="Battles P.K."/>
            <person name="Bell S.N."/>
            <person name="Bell A.V."/>
            <person name="Beltran B."/>
            <person name="Bickham C."/>
            <person name="Bustamante Y."/>
            <person name="Caleb T."/>
            <person name="Canada A."/>
            <person name="Cardenas V."/>
            <person name="Carter K."/>
            <person name="Chacko J."/>
            <person name="Chandrabose M.N."/>
            <person name="Chavez D."/>
            <person name="Chavez A."/>
            <person name="Chen L."/>
            <person name="Chu H.-S."/>
            <person name="Claassen K.J."/>
            <person name="Cockrell R."/>
            <person name="Collins M."/>
            <person name="Cooper J.A."/>
            <person name="Cree A."/>
            <person name="Curry S.M."/>
            <person name="Da Y."/>
            <person name="Dao M.D."/>
            <person name="Das B."/>
            <person name="Davila M.-L."/>
            <person name="Davy-Carroll L."/>
            <person name="Denson S."/>
            <person name="Dinh H."/>
            <person name="Ebong V.E."/>
            <person name="Edwards J.R."/>
            <person name="Egan A."/>
            <person name="El-Daye J."/>
            <person name="Escobedo L."/>
            <person name="Fernandez S."/>
            <person name="Fernando P.R."/>
            <person name="Flagg N."/>
            <person name="Forbes L.D."/>
            <person name="Fowler R.G."/>
            <person name="Fu Q."/>
            <person name="Gabisi R.A."/>
            <person name="Ganer J."/>
            <person name="Garbino Pronczuk A."/>
            <person name="Garcia R.M."/>
            <person name="Garner T."/>
            <person name="Garrett T.E."/>
            <person name="Gonzalez D.A."/>
            <person name="Hamid H."/>
            <person name="Hawkins E.S."/>
            <person name="Hirani K."/>
            <person name="Hogues M.E."/>
            <person name="Hollins B."/>
            <person name="Hsiao C.-H."/>
            <person name="Jabil R."/>
            <person name="James M.L."/>
            <person name="Jhangiani S.N."/>
            <person name="Johnson B."/>
            <person name="Johnson Q."/>
            <person name="Joshi V."/>
            <person name="Kalu J.B."/>
            <person name="Kam C."/>
            <person name="Kashfia A."/>
            <person name="Keebler J."/>
            <person name="Kisamo H."/>
            <person name="Kovar C.L."/>
            <person name="Lago L.A."/>
            <person name="Lai C.-Y."/>
            <person name="Laidlaw J."/>
            <person name="Lara F."/>
            <person name="Le T.-K."/>
            <person name="Lee S.L."/>
            <person name="Legall F.H."/>
            <person name="Lemon S.J."/>
            <person name="Lewis L.R."/>
            <person name="Li B."/>
            <person name="Liu Y."/>
            <person name="Liu Y.-S."/>
            <person name="Lopez J."/>
            <person name="Lozado R.J."/>
            <person name="Lu J."/>
            <person name="Madu R.C."/>
            <person name="Maheshwari M."/>
            <person name="Maheshwari R."/>
            <person name="Malloy K."/>
            <person name="Martinez E."/>
            <person name="Mathew T."/>
            <person name="Mercado I.C."/>
            <person name="Mercado C."/>
            <person name="Meyer B."/>
            <person name="Montgomery K."/>
            <person name="Morgan M.B."/>
            <person name="Munidasa M."/>
            <person name="Nazareth L.V."/>
            <person name="Nelson J."/>
            <person name="Ng B.M."/>
            <person name="Nguyen N.B."/>
            <person name="Nguyen P.Q."/>
            <person name="Nguyen T."/>
            <person name="Obregon M."/>
            <person name="Okwuonu G.O."/>
            <person name="Onwere C.G."/>
            <person name="Orozco G."/>
            <person name="Parra A."/>
            <person name="Patel S."/>
            <person name="Patil S."/>
            <person name="Perez A."/>
            <person name="Perez Y."/>
            <person name="Pham C."/>
            <person name="Primus E.L."/>
            <person name="Pu L.-L."/>
            <person name="Puazo M."/>
            <person name="Qin X."/>
            <person name="Quiroz J.B."/>
            <person name="Reese J."/>
            <person name="Richards S."/>
            <person name="Rives C.M."/>
            <person name="Robberts R."/>
            <person name="Ruiz S.J."/>
            <person name="Ruiz M.J."/>
            <person name="Santibanez J."/>
            <person name="Schneider B.W."/>
            <person name="Sisson I."/>
            <person name="Smith M."/>
            <person name="Sodergren E."/>
            <person name="Song X.-Z."/>
            <person name="Song B.B."/>
            <person name="Summersgill H."/>
            <person name="Thelus R."/>
            <person name="Thornton R.D."/>
            <person name="Trejos Z.Y."/>
            <person name="Usmani K."/>
            <person name="Vattathil S."/>
            <person name="Villasana D."/>
            <person name="Walker D.L."/>
            <person name="Wang S."/>
            <person name="Wang K."/>
            <person name="White C.S."/>
            <person name="Williams A.C."/>
            <person name="Williamson J."/>
            <person name="Wilson K."/>
            <person name="Woghiren I.O."/>
            <person name="Woodworth J.R."/>
            <person name="Worley K.C."/>
            <person name="Wright R.A."/>
            <person name="Wu W."/>
            <person name="Young L."/>
            <person name="Zhang L."/>
            <person name="Zhang J."/>
            <person name="Zhu Y."/>
            <person name="Muzny D.M."/>
            <person name="Weinstock G."/>
            <person name="Gibbs R.A."/>
        </authorList>
    </citation>
    <scope>NUCLEOTIDE SEQUENCE [LARGE SCALE GENOMIC DNA]</scope>
    <source>
        <strain evidence="8">LSR1</strain>
    </source>
</reference>
<dbReference type="SUPFAM" id="SSF63877">
    <property type="entry name" value="Methuselah ectodomain"/>
    <property type="match status" value="1"/>
</dbReference>
<dbReference type="GO" id="GO:0004930">
    <property type="term" value="F:G protein-coupled receptor activity"/>
    <property type="evidence" value="ECO:0007669"/>
    <property type="project" value="UniProtKB-KW"/>
</dbReference>
<dbReference type="AlphaFoldDB" id="A0A8R2JKY6"/>
<evidence type="ECO:0000256" key="3">
    <source>
        <dbReference type="ARBA" id="ARBA00022729"/>
    </source>
</evidence>
<dbReference type="EnsemblMetazoa" id="XM_029485293.1">
    <property type="protein sequence ID" value="XP_029341153.1"/>
    <property type="gene ID" value="LOC107882834"/>
</dbReference>
<reference evidence="7" key="2">
    <citation type="submission" date="2022-06" db="UniProtKB">
        <authorList>
            <consortium name="EnsemblMetazoa"/>
        </authorList>
    </citation>
    <scope>IDENTIFICATION</scope>
</reference>
<evidence type="ECO:0000256" key="5">
    <source>
        <dbReference type="ARBA" id="ARBA00023170"/>
    </source>
</evidence>
<dbReference type="GO" id="GO:0016020">
    <property type="term" value="C:membrane"/>
    <property type="evidence" value="ECO:0007669"/>
    <property type="project" value="UniProtKB-SubCell"/>
</dbReference>
<dbReference type="RefSeq" id="XP_029341153.1">
    <property type="nucleotide sequence ID" value="XM_029485293.1"/>
</dbReference>
<comment type="subcellular location">
    <subcellularLocation>
        <location evidence="1">Membrane</location>
        <topology evidence="1">Multi-pass membrane protein</topology>
    </subcellularLocation>
</comment>
<dbReference type="GeneID" id="107882834"/>
<evidence type="ECO:0000313" key="8">
    <source>
        <dbReference type="Proteomes" id="UP000007819"/>
    </source>
</evidence>